<proteinExistence type="predicted"/>
<keyword evidence="2" id="KW-1185">Reference proteome</keyword>
<name>A0A8C0ELZ7_BUBBB</name>
<evidence type="ECO:0000313" key="2">
    <source>
        <dbReference type="Proteomes" id="UP000694567"/>
    </source>
</evidence>
<dbReference type="Proteomes" id="UP000694567">
    <property type="component" value="Unplaced"/>
</dbReference>
<dbReference type="AlphaFoldDB" id="A0A8C0ELZ7"/>
<accession>A0A8C0ELZ7</accession>
<reference evidence="1" key="1">
    <citation type="submission" date="2025-08" db="UniProtKB">
        <authorList>
            <consortium name="Ensembl"/>
        </authorList>
    </citation>
    <scope>IDENTIFICATION</scope>
</reference>
<protein>
    <submittedName>
        <fullName evidence="1">Uncharacterized protein</fullName>
    </submittedName>
</protein>
<reference evidence="1" key="2">
    <citation type="submission" date="2025-09" db="UniProtKB">
        <authorList>
            <consortium name="Ensembl"/>
        </authorList>
    </citation>
    <scope>IDENTIFICATION</scope>
</reference>
<evidence type="ECO:0000313" key="1">
    <source>
        <dbReference type="Ensembl" id="ENSBOBP00000006944.1"/>
    </source>
</evidence>
<organism evidence="1 2">
    <name type="scientific">Bubo bubo</name>
    <name type="common">Eurasian eagle-owl</name>
    <name type="synonym">Strix bubo</name>
    <dbReference type="NCBI Taxonomy" id="30461"/>
    <lineage>
        <taxon>Eukaryota</taxon>
        <taxon>Metazoa</taxon>
        <taxon>Chordata</taxon>
        <taxon>Craniata</taxon>
        <taxon>Vertebrata</taxon>
        <taxon>Euteleostomi</taxon>
        <taxon>Archelosauria</taxon>
        <taxon>Archosauria</taxon>
        <taxon>Dinosauria</taxon>
        <taxon>Saurischia</taxon>
        <taxon>Theropoda</taxon>
        <taxon>Coelurosauria</taxon>
        <taxon>Aves</taxon>
        <taxon>Neognathae</taxon>
        <taxon>Neoaves</taxon>
        <taxon>Telluraves</taxon>
        <taxon>Strigiformes</taxon>
        <taxon>Strigidae</taxon>
        <taxon>Bubo</taxon>
    </lineage>
</organism>
<sequence length="135" mass="14247">MGRARRRGGSLQHSTRTQIPLGWVAQILRQGKTAEKLLKRKLCFQAGLMRFITALQLAGMATGDNHHVEVGKIAVVRISSSLPAGSPLPSSLASASLFAPAPSSAGSLRVDPAVPTQSIQHGAQPPALGRIIIRK</sequence>
<dbReference type="Ensembl" id="ENSBOBT00000007131.1">
    <property type="protein sequence ID" value="ENSBOBP00000006944.1"/>
    <property type="gene ID" value="ENSBOBG00000004596.1"/>
</dbReference>